<dbReference type="PANTHER" id="PTHR47424:SF5">
    <property type="entry name" value="ZN(II)2CYS6 TRANSCRIPTION FACTOR (EUROFUNG)"/>
    <property type="match status" value="1"/>
</dbReference>
<feature type="domain" description="Zn(2)-C6 fungal-type" evidence="7">
    <location>
        <begin position="43"/>
        <end position="74"/>
    </location>
</feature>
<dbReference type="GO" id="GO:0008270">
    <property type="term" value="F:zinc ion binding"/>
    <property type="evidence" value="ECO:0007669"/>
    <property type="project" value="InterPro"/>
</dbReference>
<reference evidence="8 9" key="1">
    <citation type="journal article" date="2011" name="PLoS Genet.">
        <title>Genome sequencing and comparative transcriptomics of the model entomopathogenic fungi Metarhizium anisopliae and M. acridum.</title>
        <authorList>
            <person name="Gao Q."/>
            <person name="Jin K."/>
            <person name="Ying S.H."/>
            <person name="Zhang Y."/>
            <person name="Xiao G."/>
            <person name="Shang Y."/>
            <person name="Duan Z."/>
            <person name="Hu X."/>
            <person name="Xie X.Q."/>
            <person name="Zhou G."/>
            <person name="Peng G."/>
            <person name="Luo Z."/>
            <person name="Huang W."/>
            <person name="Wang B."/>
            <person name="Fang W."/>
            <person name="Wang S."/>
            <person name="Zhong Y."/>
            <person name="Ma L.J."/>
            <person name="St Leger R.J."/>
            <person name="Zhao G.P."/>
            <person name="Pei Y."/>
            <person name="Feng M.G."/>
            <person name="Xia Y."/>
            <person name="Wang C."/>
        </authorList>
    </citation>
    <scope>NUCLEOTIDE SEQUENCE [LARGE SCALE GENOMIC DNA]</scope>
    <source>
        <strain evidence="8 9">CQMa 102</strain>
    </source>
</reference>
<feature type="compositionally biased region" description="Pro residues" evidence="6">
    <location>
        <begin position="178"/>
        <end position="190"/>
    </location>
</feature>
<dbReference type="CDD" id="cd00067">
    <property type="entry name" value="GAL4"/>
    <property type="match status" value="1"/>
</dbReference>
<feature type="region of interest" description="Disordered" evidence="6">
    <location>
        <begin position="133"/>
        <end position="159"/>
    </location>
</feature>
<keyword evidence="4" id="KW-0539">Nucleus</keyword>
<dbReference type="Gene3D" id="4.10.240.10">
    <property type="entry name" value="Zn(2)-C6 fungal-type DNA-binding domain"/>
    <property type="match status" value="1"/>
</dbReference>
<dbReference type="Proteomes" id="UP000002499">
    <property type="component" value="Unassembled WGS sequence"/>
</dbReference>
<dbReference type="GO" id="GO:0000981">
    <property type="term" value="F:DNA-binding transcription factor activity, RNA polymerase II-specific"/>
    <property type="evidence" value="ECO:0007669"/>
    <property type="project" value="InterPro"/>
</dbReference>
<dbReference type="HOGENOM" id="CLU_008828_1_1_1"/>
<dbReference type="OrthoDB" id="39175at2759"/>
<dbReference type="InterPro" id="IPR036864">
    <property type="entry name" value="Zn2-C6_fun-type_DNA-bd_sf"/>
</dbReference>
<dbReference type="OMA" id="LDRKWSF"/>
<keyword evidence="2" id="KW-0805">Transcription regulation</keyword>
<evidence type="ECO:0000256" key="2">
    <source>
        <dbReference type="ARBA" id="ARBA00023015"/>
    </source>
</evidence>
<evidence type="ECO:0000259" key="7">
    <source>
        <dbReference type="PROSITE" id="PS50048"/>
    </source>
</evidence>
<keyword evidence="3" id="KW-0804">Transcription</keyword>
<dbReference type="GO" id="GO:0000978">
    <property type="term" value="F:RNA polymerase II cis-regulatory region sequence-specific DNA binding"/>
    <property type="evidence" value="ECO:0007669"/>
    <property type="project" value="TreeGrafter"/>
</dbReference>
<dbReference type="PANTHER" id="PTHR47424">
    <property type="entry name" value="REGULATORY PROTEIN GAL4"/>
    <property type="match status" value="1"/>
</dbReference>
<dbReference type="CDD" id="cd12148">
    <property type="entry name" value="fungal_TF_MHR"/>
    <property type="match status" value="1"/>
</dbReference>
<protein>
    <submittedName>
        <fullName evidence="8">Fungal specific transcription factor, putative</fullName>
    </submittedName>
</protein>
<dbReference type="InterPro" id="IPR051127">
    <property type="entry name" value="Fungal_SecMet_Regulators"/>
</dbReference>
<accession>E9DWZ9</accession>
<evidence type="ECO:0000256" key="6">
    <source>
        <dbReference type="SAM" id="MobiDB-lite"/>
    </source>
</evidence>
<dbReference type="AlphaFoldDB" id="E9DWZ9"/>
<feature type="compositionally biased region" description="Polar residues" evidence="6">
    <location>
        <begin position="1"/>
        <end position="12"/>
    </location>
</feature>
<dbReference type="GO" id="GO:0006351">
    <property type="term" value="P:DNA-templated transcription"/>
    <property type="evidence" value="ECO:0007669"/>
    <property type="project" value="InterPro"/>
</dbReference>
<evidence type="ECO:0000313" key="8">
    <source>
        <dbReference type="EMBL" id="EFY91862.1"/>
    </source>
</evidence>
<keyword evidence="9" id="KW-1185">Reference proteome</keyword>
<dbReference type="GO" id="GO:0005634">
    <property type="term" value="C:nucleus"/>
    <property type="evidence" value="ECO:0007669"/>
    <property type="project" value="TreeGrafter"/>
</dbReference>
<dbReference type="InParanoid" id="E9DWZ9"/>
<dbReference type="GO" id="GO:0000435">
    <property type="term" value="P:positive regulation of transcription from RNA polymerase II promoter by galactose"/>
    <property type="evidence" value="ECO:0007669"/>
    <property type="project" value="TreeGrafter"/>
</dbReference>
<name>E9DWZ9_METAQ</name>
<gene>
    <name evidence="8" type="ORF">MAC_02147</name>
</gene>
<dbReference type="GeneID" id="19246458"/>
<dbReference type="STRING" id="655827.E9DWZ9"/>
<sequence>MEDNSSPVSNQAADVEPPKRPVPPNLSSEAAPKPKRGKYTSVACNECKKKKLKCIPVNGSSCERCTAGGVNCVFAAVTPQSSKKKDESNHQMQALGDELAKLRQQVTDLSRTVDELKHQSPGARTAIASQFDAVAARSPSNTSKDNVPKHPQFVGPTRPSYGLVIAERSLTRMGIPASPSPSPSGAPSPAEPEQAEATDAEFWAECSPEEMARLLAVFEEEVESVYPFINILELAARSEQILRVIRDPSLLDEAPRDVHEPPLTVTDVRLAKLAVATGIAIEAHGKNDLCAAIAESVVAMAARISRTEVDLKGVQLLIMLVCTFLAFWQDCGHCIYRRWQSIYYFHCDDELLAWRTIGIAAREALEMGLHRRRSLYDNFTDPQSRHAALRVFWCCYVLDRRWSFGTSLSFALTDRDIDPALLEPDIDSSYLKCMVGYARLCSKLWDAIPPFGSPCQSIPPDIANALDASTQTWLESIPPHLQMRHPRAFYSTRSQPRVLHRLRALLYLRGNLTRISIYQHHLLSAATIKADLPRAKVAVDLAQDTVQVLVHLNATSDIYSRQQNAFNYFLLSAFAVVSLAICHAPNIFAAGCAQSFIDAIGLVRGFSRHSIASRRLWKSIRGLLPRLKSLGLQDCDDGDRSLTTRGHSPAASGPLSSSDGPSYVRSRPSISRTDDDVWANGRQAPSGALAHQGLAGDIPDMTGLNNDILNLFDTLGQGNQFQDDFDSGLYNALDVDLVNGDGLDISRRFLQGLM</sequence>
<feature type="region of interest" description="Disordered" evidence="6">
    <location>
        <begin position="638"/>
        <end position="676"/>
    </location>
</feature>
<evidence type="ECO:0000256" key="3">
    <source>
        <dbReference type="ARBA" id="ARBA00023163"/>
    </source>
</evidence>
<feature type="region of interest" description="Disordered" evidence="6">
    <location>
        <begin position="1"/>
        <end position="40"/>
    </location>
</feature>
<feature type="coiled-coil region" evidence="5">
    <location>
        <begin position="85"/>
        <end position="119"/>
    </location>
</feature>
<dbReference type="SMART" id="SM00066">
    <property type="entry name" value="GAL4"/>
    <property type="match status" value="1"/>
</dbReference>
<dbReference type="InterPro" id="IPR007219">
    <property type="entry name" value="XnlR_reg_dom"/>
</dbReference>
<proteinExistence type="predicted"/>
<dbReference type="PROSITE" id="PS50048">
    <property type="entry name" value="ZN2_CY6_FUNGAL_2"/>
    <property type="match status" value="1"/>
</dbReference>
<dbReference type="PROSITE" id="PS00463">
    <property type="entry name" value="ZN2_CY6_FUNGAL_1"/>
    <property type="match status" value="1"/>
</dbReference>
<feature type="region of interest" description="Disordered" evidence="6">
    <location>
        <begin position="173"/>
        <end position="199"/>
    </location>
</feature>
<keyword evidence="1" id="KW-0479">Metal-binding</keyword>
<dbReference type="EMBL" id="GL698479">
    <property type="protein sequence ID" value="EFY91862.1"/>
    <property type="molecule type" value="Genomic_DNA"/>
</dbReference>
<dbReference type="KEGG" id="maw:19246458"/>
<dbReference type="SUPFAM" id="SSF57701">
    <property type="entry name" value="Zn2/Cys6 DNA-binding domain"/>
    <property type="match status" value="1"/>
</dbReference>
<dbReference type="Pfam" id="PF04082">
    <property type="entry name" value="Fungal_trans"/>
    <property type="match status" value="1"/>
</dbReference>
<dbReference type="InterPro" id="IPR001138">
    <property type="entry name" value="Zn2Cys6_DnaBD"/>
</dbReference>
<evidence type="ECO:0000256" key="1">
    <source>
        <dbReference type="ARBA" id="ARBA00022723"/>
    </source>
</evidence>
<keyword evidence="5" id="KW-0175">Coiled coil</keyword>
<dbReference type="eggNOG" id="ENOG502SJX1">
    <property type="taxonomic scope" value="Eukaryota"/>
</dbReference>
<organism evidence="9">
    <name type="scientific">Metarhizium acridum (strain CQMa 102)</name>
    <dbReference type="NCBI Taxonomy" id="655827"/>
    <lineage>
        <taxon>Eukaryota</taxon>
        <taxon>Fungi</taxon>
        <taxon>Dikarya</taxon>
        <taxon>Ascomycota</taxon>
        <taxon>Pezizomycotina</taxon>
        <taxon>Sordariomycetes</taxon>
        <taxon>Hypocreomycetidae</taxon>
        <taxon>Hypocreales</taxon>
        <taxon>Clavicipitaceae</taxon>
        <taxon>Metarhizium</taxon>
    </lineage>
</organism>
<dbReference type="SMART" id="SM00906">
    <property type="entry name" value="Fungal_trans"/>
    <property type="match status" value="1"/>
</dbReference>
<evidence type="ECO:0000256" key="4">
    <source>
        <dbReference type="ARBA" id="ARBA00023242"/>
    </source>
</evidence>
<evidence type="ECO:0000256" key="5">
    <source>
        <dbReference type="SAM" id="Coils"/>
    </source>
</evidence>
<evidence type="ECO:0000313" key="9">
    <source>
        <dbReference type="Proteomes" id="UP000002499"/>
    </source>
</evidence>